<name>A0A8J7W8C5_9EURY</name>
<gene>
    <name evidence="1" type="ORF">RJ53_00695</name>
</gene>
<protein>
    <submittedName>
        <fullName evidence="1">Uncharacterized protein</fullName>
    </submittedName>
</protein>
<dbReference type="InterPro" id="IPR011990">
    <property type="entry name" value="TPR-like_helical_dom_sf"/>
</dbReference>
<dbReference type="EMBL" id="JWHL01000001">
    <property type="protein sequence ID" value="MBR1368088.1"/>
    <property type="molecule type" value="Genomic_DNA"/>
</dbReference>
<dbReference type="Gene3D" id="1.25.40.10">
    <property type="entry name" value="Tetratricopeptide repeat domain"/>
    <property type="match status" value="1"/>
</dbReference>
<sequence length="1208" mass="136988">MFTNEDNPDNSSDAIYSLIENEDIDGISVFLQEIETLPVKRERSEYFEKYIDILLKAAFERKKPEFLDFGIEGKIKNPGDIALHCVEEYLSSYDNRWLERSDRLLDLIERKSQRSNYVASIGERFIDVGKDRGDLTLITKGVRYIRAIDFKKNRSEAIKKIIPGLTQYAASIQDRDLLILCSEMIQEIREMSTQSSLNLQIIDAFATIGISNGDEKILDEAFHRATEIPQKGLGEEAFKTIFKRIATWEGAEHLVDINGFIRNYFEEIKPDSRSEYISAFTTVLIAKKRKNESLKTDLKTLFDMAHEYHEEIVAVMLKEIGDDPAGYILDALLSEMKTDMTPYGDGQLRRLIQIAVAEETYPPRNEQLFEIYQIIADKPFIDSTTRSIFHFIEKVSAAGYMKEAYLLFARIINGGEILTGKGMQTATILLKQSIQDGDLTYAEELLFPLFSGQQELLNYLIVTSQEAYLSNDGIYAFKDKKKTLLHLSSFHSSPDDAVINILTSLIDTEILIHQHTASLLDLVQHITDPMKQDQSIAQIIIEIAREGVNEANRDIIQHAVAIGCMINDEKTRSDAIVHIIYEIASLAIVQGDLNLLVRVNTWWKDLLTGEFQAIAVDTIIEGMIQFAREMSSTEALINAHEMIKTVHDTKKRRDHLESCISTYITIGCKRLEQPVILTSVESLEWALEPFSTALSILRDEIAPQDQARSITIGTDIILDYSQKTDPGPYIIPISMLILEVDDPINRRTIILRCSTRLRPLSHQIDMNMSNPYETIASIIQSFPITSQSRTALGLIRQIVSAIEDPFARNIRLCDSAQAHLEIGELTTAGEILLQIRYGIDELDPEEAHEILTRSAVLLTEMKSLSSRECIVEALHRIQKVSPETKDHARRQLATAIVAYTEMFGEASDLPDPEKLLHDITDPIEYVYATIPVLKITSDASKKRGLIKQAYEKMHAIPIHYDRATLLIDFAFSSEIQMPWEDKEACIRSAIQASESIKVPFIIATIKKRIITHLVNEYSSSQENHIGELIIELLESISEETVRISIAEDLGLMVMLGSTDLQTDIPRILLEQHLNEGGRVADNALIERKIQKIHDRGVRAQYYLGIAMLIRRRSQSRRVERLIQQAIREASIIRPLPRRAYILCDLALVSFVNGEYEHGGTLFDMAMATATNIITPEVRDEVISELYVAMQLIQEMDDEGISNPGYKIE</sequence>
<evidence type="ECO:0000313" key="1">
    <source>
        <dbReference type="EMBL" id="MBR1368088.1"/>
    </source>
</evidence>
<dbReference type="Proteomes" id="UP000730161">
    <property type="component" value="Unassembled WGS sequence"/>
</dbReference>
<dbReference type="AlphaFoldDB" id="A0A8J7W8C5"/>
<comment type="caution">
    <text evidence="1">The sequence shown here is derived from an EMBL/GenBank/DDBJ whole genome shotgun (WGS) entry which is preliminary data.</text>
</comment>
<reference evidence="1" key="1">
    <citation type="submission" date="2014-12" db="EMBL/GenBank/DDBJ databases">
        <authorList>
            <person name="Huang H.-H."/>
            <person name="Chen S.-C."/>
            <person name="Lai M.-C."/>
        </authorList>
    </citation>
    <scope>NUCLEOTIDE SEQUENCE</scope>
    <source>
        <strain evidence="1">K1F9705b</strain>
    </source>
</reference>
<organism evidence="1 2">
    <name type="scientific">Methanocalculus chunghsingensis</name>
    <dbReference type="NCBI Taxonomy" id="156457"/>
    <lineage>
        <taxon>Archaea</taxon>
        <taxon>Methanobacteriati</taxon>
        <taxon>Methanobacteriota</taxon>
        <taxon>Stenosarchaea group</taxon>
        <taxon>Methanomicrobia</taxon>
        <taxon>Methanomicrobiales</taxon>
        <taxon>Methanocalculaceae</taxon>
        <taxon>Methanocalculus</taxon>
    </lineage>
</organism>
<accession>A0A8J7W8C5</accession>
<proteinExistence type="predicted"/>
<keyword evidence="2" id="KW-1185">Reference proteome</keyword>
<evidence type="ECO:0000313" key="2">
    <source>
        <dbReference type="Proteomes" id="UP000730161"/>
    </source>
</evidence>